<evidence type="ECO:0000313" key="2">
    <source>
        <dbReference type="EMBL" id="KKT69716.1"/>
    </source>
</evidence>
<dbReference type="Proteomes" id="UP000034154">
    <property type="component" value="Unassembled WGS sequence"/>
</dbReference>
<organism evidence="2 3">
    <name type="scientific">Candidatus Uhrbacteria bacterium GW2011_GWF2_44_350</name>
    <dbReference type="NCBI Taxonomy" id="1619000"/>
    <lineage>
        <taxon>Bacteria</taxon>
        <taxon>Candidatus Uhriibacteriota</taxon>
    </lineage>
</organism>
<sequence>MGGGGVSVSAHGLERSWTNFFQVLDALRACRALGRRIRRFVFPLPVALAGALLSWLRVGLDQIRPGVSADEDQNLALTEGRVGEGGAHGASGLGVGEELTRPVPRALAPTTTVVVHACTVPPRAGGEEEPGGSPAGQASGAAGLDPGRDGRGN</sequence>
<feature type="compositionally biased region" description="Low complexity" evidence="1">
    <location>
        <begin position="131"/>
        <end position="143"/>
    </location>
</feature>
<evidence type="ECO:0000256" key="1">
    <source>
        <dbReference type="SAM" id="MobiDB-lite"/>
    </source>
</evidence>
<evidence type="ECO:0000313" key="3">
    <source>
        <dbReference type="Proteomes" id="UP000034154"/>
    </source>
</evidence>
<name>A0A0G1JDM4_9BACT</name>
<accession>A0A0G1JDM4</accession>
<reference evidence="2 3" key="1">
    <citation type="journal article" date="2015" name="Nature">
        <title>rRNA introns, odd ribosomes, and small enigmatic genomes across a large radiation of phyla.</title>
        <authorList>
            <person name="Brown C.T."/>
            <person name="Hug L.A."/>
            <person name="Thomas B.C."/>
            <person name="Sharon I."/>
            <person name="Castelle C.J."/>
            <person name="Singh A."/>
            <person name="Wilkins M.J."/>
            <person name="Williams K.H."/>
            <person name="Banfield J.F."/>
        </authorList>
    </citation>
    <scope>NUCLEOTIDE SEQUENCE [LARGE SCALE GENOMIC DNA]</scope>
</reference>
<feature type="region of interest" description="Disordered" evidence="1">
    <location>
        <begin position="120"/>
        <end position="153"/>
    </location>
</feature>
<proteinExistence type="predicted"/>
<protein>
    <submittedName>
        <fullName evidence="2">Uncharacterized protein</fullName>
    </submittedName>
</protein>
<gene>
    <name evidence="2" type="ORF">UW63_C0048G0006</name>
</gene>
<comment type="caution">
    <text evidence="2">The sequence shown here is derived from an EMBL/GenBank/DDBJ whole genome shotgun (WGS) entry which is preliminary data.</text>
</comment>
<dbReference type="AlphaFoldDB" id="A0A0G1JDM4"/>
<dbReference type="EMBL" id="LCJB01000048">
    <property type="protein sequence ID" value="KKT69716.1"/>
    <property type="molecule type" value="Genomic_DNA"/>
</dbReference>